<sequence>MEPPCKSASATVTNFSALFEPEYVLKVGSSFFDTNLKVIFFSAVASEGALKNASLEDTKRTIL</sequence>
<evidence type="ECO:0000313" key="2">
    <source>
        <dbReference type="Proteomes" id="UP001209074"/>
    </source>
</evidence>
<organism evidence="1 2">
    <name type="scientific">Segatella copri</name>
    <dbReference type="NCBI Taxonomy" id="165179"/>
    <lineage>
        <taxon>Bacteria</taxon>
        <taxon>Pseudomonadati</taxon>
        <taxon>Bacteroidota</taxon>
        <taxon>Bacteroidia</taxon>
        <taxon>Bacteroidales</taxon>
        <taxon>Prevotellaceae</taxon>
        <taxon>Segatella</taxon>
    </lineage>
</organism>
<comment type="caution">
    <text evidence="1">The sequence shown here is derived from an EMBL/GenBank/DDBJ whole genome shotgun (WGS) entry which is preliminary data.</text>
</comment>
<protein>
    <submittedName>
        <fullName evidence="1">Uncharacterized protein</fullName>
    </submittedName>
</protein>
<accession>A0AAW5TT06</accession>
<dbReference type="Proteomes" id="UP001209074">
    <property type="component" value="Unassembled WGS sequence"/>
</dbReference>
<proteinExistence type="predicted"/>
<reference evidence="1" key="1">
    <citation type="submission" date="2022-11" db="EMBL/GenBank/DDBJ databases">
        <title>Genomic repertoires linked with pathogenic potency of arthritogenic Prevotella copri isolated from the gut of rheumatoid arthritis patients.</title>
        <authorList>
            <person name="Nii T."/>
            <person name="Maeda Y."/>
            <person name="Motooka D."/>
            <person name="Naito M."/>
            <person name="Matsumoto Y."/>
            <person name="Ogawa T."/>
            <person name="Oguro-Igashira E."/>
            <person name="Kishikawa T."/>
            <person name="Yamashita M."/>
            <person name="Koizumi S."/>
            <person name="Kurakawa T."/>
            <person name="Okumura R."/>
            <person name="Kayama H."/>
            <person name="Murakami M."/>
            <person name="Sakaguchi T."/>
            <person name="Das B."/>
            <person name="Nakamura S."/>
            <person name="Okada Y."/>
            <person name="Kumanogoh A."/>
            <person name="Takeda K."/>
        </authorList>
    </citation>
    <scope>NUCLEOTIDE SEQUENCE</scope>
    <source>
        <strain evidence="1">N016-13</strain>
    </source>
</reference>
<dbReference type="RefSeq" id="WP_264958657.1">
    <property type="nucleotide sequence ID" value="NZ_JAPDUQ010000001.1"/>
</dbReference>
<name>A0AAW5TT06_9BACT</name>
<dbReference type="AlphaFoldDB" id="A0AAW5TT06"/>
<gene>
    <name evidence="1" type="ORF">ONT05_04585</name>
</gene>
<evidence type="ECO:0000313" key="1">
    <source>
        <dbReference type="EMBL" id="MCW4092845.1"/>
    </source>
</evidence>
<dbReference type="EMBL" id="JAPDUS010000005">
    <property type="protein sequence ID" value="MCW4092845.1"/>
    <property type="molecule type" value="Genomic_DNA"/>
</dbReference>